<reference evidence="1" key="1">
    <citation type="submission" date="2009-10" db="EMBL/GenBank/DDBJ databases">
        <title>Diversity of trophic interactions inside an arsenic-rich microbial ecosystem.</title>
        <authorList>
            <person name="Bertin P.N."/>
            <person name="Heinrich-Salmeron A."/>
            <person name="Pelletier E."/>
            <person name="Goulhen-Chollet F."/>
            <person name="Arsene-Ploetze F."/>
            <person name="Gallien S."/>
            <person name="Calteau A."/>
            <person name="Vallenet D."/>
            <person name="Casiot C."/>
            <person name="Chane-Woon-Ming B."/>
            <person name="Giloteaux L."/>
            <person name="Barakat M."/>
            <person name="Bonnefoy V."/>
            <person name="Bruneel O."/>
            <person name="Chandler M."/>
            <person name="Cleiss J."/>
            <person name="Duran R."/>
            <person name="Elbaz-Poulichet F."/>
            <person name="Fonknechten N."/>
            <person name="Lauga B."/>
            <person name="Mornico D."/>
            <person name="Ortet P."/>
            <person name="Schaeffer C."/>
            <person name="Siguier P."/>
            <person name="Alexander Thil Smith A."/>
            <person name="Van Dorsselaer A."/>
            <person name="Weissenbach J."/>
            <person name="Medigue C."/>
            <person name="Le Paslier D."/>
        </authorList>
    </citation>
    <scope>NUCLEOTIDE SEQUENCE</scope>
</reference>
<dbReference type="EMBL" id="CABP01000038">
    <property type="protein sequence ID" value="CBI03983.1"/>
    <property type="molecule type" value="Genomic_DNA"/>
</dbReference>
<gene>
    <name evidence="1" type="ORF">CARN5_2569</name>
</gene>
<evidence type="ECO:0000313" key="1">
    <source>
        <dbReference type="EMBL" id="CBI03983.1"/>
    </source>
</evidence>
<accession>E6Q9V7</accession>
<organism evidence="1">
    <name type="scientific">mine drainage metagenome</name>
    <dbReference type="NCBI Taxonomy" id="410659"/>
    <lineage>
        <taxon>unclassified sequences</taxon>
        <taxon>metagenomes</taxon>
        <taxon>ecological metagenomes</taxon>
    </lineage>
</organism>
<comment type="caution">
    <text evidence="1">The sequence shown here is derived from an EMBL/GenBank/DDBJ whole genome shotgun (WGS) entry which is preliminary data.</text>
</comment>
<proteinExistence type="predicted"/>
<name>E6Q9V7_9ZZZZ</name>
<sequence length="35" mass="4114">MDIGSLFFLSNKLSFCYMAFNTIEKQLISLERYCS</sequence>
<dbReference type="AlphaFoldDB" id="E6Q9V7"/>
<protein>
    <submittedName>
        <fullName evidence="1">Uncharacterized protein</fullName>
    </submittedName>
</protein>